<name>A0A2A6CMV1_PRIPA</name>
<reference evidence="2" key="1">
    <citation type="journal article" date="2008" name="Nat. Genet.">
        <title>The Pristionchus pacificus genome provides a unique perspective on nematode lifestyle and parasitism.</title>
        <authorList>
            <person name="Dieterich C."/>
            <person name="Clifton S.W."/>
            <person name="Schuster L.N."/>
            <person name="Chinwalla A."/>
            <person name="Delehaunty K."/>
            <person name="Dinkelacker I."/>
            <person name="Fulton L."/>
            <person name="Fulton R."/>
            <person name="Godfrey J."/>
            <person name="Minx P."/>
            <person name="Mitreva M."/>
            <person name="Roeseler W."/>
            <person name="Tian H."/>
            <person name="Witte H."/>
            <person name="Yang S.P."/>
            <person name="Wilson R.K."/>
            <person name="Sommer R.J."/>
        </authorList>
    </citation>
    <scope>NUCLEOTIDE SEQUENCE [LARGE SCALE GENOMIC DNA]</scope>
    <source>
        <strain evidence="2">PS312</strain>
    </source>
</reference>
<proteinExistence type="predicted"/>
<protein>
    <submittedName>
        <fullName evidence="1">Uncharacterized protein</fullName>
    </submittedName>
</protein>
<accession>A0A2A6CMV1</accession>
<gene>
    <name evidence="1" type="primary">WBGene00100429</name>
</gene>
<sequence>MNSFSLLLASVIVAAVYSMKMTPEIEGCMAQVETRVGSEGDGRVKTAVEQLVANIKSKNLPAAQKVLRENNEADRNMAINKYMVDTCGPMKTCMVCPLELA</sequence>
<reference evidence="1" key="2">
    <citation type="submission" date="2022-06" db="UniProtKB">
        <authorList>
            <consortium name="EnsemblMetazoa"/>
        </authorList>
    </citation>
    <scope>IDENTIFICATION</scope>
    <source>
        <strain evidence="1">PS312</strain>
    </source>
</reference>
<dbReference type="EnsemblMetazoa" id="PPA10875.1">
    <property type="protein sequence ID" value="PPA10875.1"/>
    <property type="gene ID" value="WBGene00100429"/>
</dbReference>
<evidence type="ECO:0000313" key="1">
    <source>
        <dbReference type="EnsemblMetazoa" id="PPA10875.1"/>
    </source>
</evidence>
<keyword evidence="2" id="KW-1185">Reference proteome</keyword>
<evidence type="ECO:0000313" key="2">
    <source>
        <dbReference type="Proteomes" id="UP000005239"/>
    </source>
</evidence>
<dbReference type="AlphaFoldDB" id="A0A2A6CMV1"/>
<organism evidence="1 2">
    <name type="scientific">Pristionchus pacificus</name>
    <name type="common">Parasitic nematode worm</name>
    <dbReference type="NCBI Taxonomy" id="54126"/>
    <lineage>
        <taxon>Eukaryota</taxon>
        <taxon>Metazoa</taxon>
        <taxon>Ecdysozoa</taxon>
        <taxon>Nematoda</taxon>
        <taxon>Chromadorea</taxon>
        <taxon>Rhabditida</taxon>
        <taxon>Rhabditina</taxon>
        <taxon>Diplogasteromorpha</taxon>
        <taxon>Diplogasteroidea</taxon>
        <taxon>Neodiplogasteridae</taxon>
        <taxon>Pristionchus</taxon>
    </lineage>
</organism>
<accession>A0A8R1YGX8</accession>
<dbReference type="Proteomes" id="UP000005239">
    <property type="component" value="Unassembled WGS sequence"/>
</dbReference>